<keyword evidence="3" id="KW-1185">Reference proteome</keyword>
<dbReference type="EnsemblMetazoa" id="ASIC013124-RA">
    <property type="protein sequence ID" value="ASIC013124-PA"/>
    <property type="gene ID" value="ASIC013124"/>
</dbReference>
<evidence type="ECO:0000313" key="2">
    <source>
        <dbReference type="EnsemblMetazoa" id="ASIC013124-PA"/>
    </source>
</evidence>
<proteinExistence type="predicted"/>
<accession>A0A084W4M2</accession>
<dbReference type="AlphaFoldDB" id="A0A084W4M2"/>
<dbReference type="GO" id="GO:0000428">
    <property type="term" value="C:DNA-directed RNA polymerase complex"/>
    <property type="evidence" value="ECO:0007669"/>
    <property type="project" value="UniProtKB-KW"/>
</dbReference>
<organism evidence="1">
    <name type="scientific">Anopheles sinensis</name>
    <name type="common">Mosquito</name>
    <dbReference type="NCBI Taxonomy" id="74873"/>
    <lineage>
        <taxon>Eukaryota</taxon>
        <taxon>Metazoa</taxon>
        <taxon>Ecdysozoa</taxon>
        <taxon>Arthropoda</taxon>
        <taxon>Hexapoda</taxon>
        <taxon>Insecta</taxon>
        <taxon>Pterygota</taxon>
        <taxon>Neoptera</taxon>
        <taxon>Endopterygota</taxon>
        <taxon>Diptera</taxon>
        <taxon>Nematocera</taxon>
        <taxon>Culicoidea</taxon>
        <taxon>Culicidae</taxon>
        <taxon>Anophelinae</taxon>
        <taxon>Anopheles</taxon>
    </lineage>
</organism>
<protein>
    <submittedName>
        <fullName evidence="1 2">DNA-directed RNA polymerase subunit beta</fullName>
    </submittedName>
</protein>
<dbReference type="VEuPathDB" id="VectorBase:ASIC013124"/>
<dbReference type="EMBL" id="KE525299">
    <property type="protein sequence ID" value="KFB45166.1"/>
    <property type="molecule type" value="Genomic_DNA"/>
</dbReference>
<dbReference type="EMBL" id="ATLV01020346">
    <property type="status" value="NOT_ANNOTATED_CDS"/>
    <property type="molecule type" value="Genomic_DNA"/>
</dbReference>
<dbReference type="Proteomes" id="UP000030765">
    <property type="component" value="Unassembled WGS sequence"/>
</dbReference>
<reference evidence="2" key="2">
    <citation type="submission" date="2020-05" db="UniProtKB">
        <authorList>
            <consortium name="EnsemblMetazoa"/>
        </authorList>
    </citation>
    <scope>IDENTIFICATION</scope>
</reference>
<evidence type="ECO:0000313" key="3">
    <source>
        <dbReference type="Proteomes" id="UP000030765"/>
    </source>
</evidence>
<name>A0A084W4M2_ANOSI</name>
<keyword evidence="1" id="KW-0240">DNA-directed RNA polymerase</keyword>
<gene>
    <name evidence="1" type="ORF">ZHAS_00013124</name>
</gene>
<sequence>MSIAPFRSTPHSAKKAWCERKKSALKRHGEGGCKGCAVSAESKPFRNSCSSLCYYFITFGHGCCVTCWCSSSTAPETTTRRAYRLYGGRKGLGASGEEVPGGVDYQFSKKMTEEEMVVATTRRKTAILTYAHTEHLHVSRSNIESEIARASGSSITAPLSV</sequence>
<reference evidence="1 3" key="1">
    <citation type="journal article" date="2014" name="BMC Genomics">
        <title>Genome sequence of Anopheles sinensis provides insight into genetics basis of mosquito competence for malaria parasites.</title>
        <authorList>
            <person name="Zhou D."/>
            <person name="Zhang D."/>
            <person name="Ding G."/>
            <person name="Shi L."/>
            <person name="Hou Q."/>
            <person name="Ye Y."/>
            <person name="Xu Y."/>
            <person name="Zhou H."/>
            <person name="Xiong C."/>
            <person name="Li S."/>
            <person name="Yu J."/>
            <person name="Hong S."/>
            <person name="Yu X."/>
            <person name="Zou P."/>
            <person name="Chen C."/>
            <person name="Chang X."/>
            <person name="Wang W."/>
            <person name="Lv Y."/>
            <person name="Sun Y."/>
            <person name="Ma L."/>
            <person name="Shen B."/>
            <person name="Zhu C."/>
        </authorList>
    </citation>
    <scope>NUCLEOTIDE SEQUENCE [LARGE SCALE GENOMIC DNA]</scope>
</reference>
<evidence type="ECO:0000313" key="1">
    <source>
        <dbReference type="EMBL" id="KFB45166.1"/>
    </source>
</evidence>
<keyword evidence="1" id="KW-0804">Transcription</keyword>